<name>A0A2P2IRT3_RHIMU</name>
<feature type="transmembrane region" description="Helical" evidence="1">
    <location>
        <begin position="12"/>
        <end position="32"/>
    </location>
</feature>
<proteinExistence type="predicted"/>
<keyword evidence="1" id="KW-1133">Transmembrane helix</keyword>
<sequence length="33" mass="3743">MVDTTDLFSFKWSFFLSSFLLVSCNVLSRVVGP</sequence>
<accession>A0A2P2IRT3</accession>
<evidence type="ECO:0000256" key="1">
    <source>
        <dbReference type="SAM" id="Phobius"/>
    </source>
</evidence>
<evidence type="ECO:0000313" key="2">
    <source>
        <dbReference type="EMBL" id="MBW83900.1"/>
    </source>
</evidence>
<dbReference type="AlphaFoldDB" id="A0A2P2IRT3"/>
<keyword evidence="1" id="KW-0812">Transmembrane</keyword>
<dbReference type="EMBL" id="GGEC01003418">
    <property type="protein sequence ID" value="MBW83901.1"/>
    <property type="molecule type" value="Transcribed_RNA"/>
</dbReference>
<protein>
    <submittedName>
        <fullName evidence="2">Uncharacterized protein</fullName>
    </submittedName>
</protein>
<dbReference type="EMBL" id="GGEC01003417">
    <property type="protein sequence ID" value="MBW83900.1"/>
    <property type="molecule type" value="Transcribed_RNA"/>
</dbReference>
<organism evidence="2">
    <name type="scientific">Rhizophora mucronata</name>
    <name type="common">Asiatic mangrove</name>
    <dbReference type="NCBI Taxonomy" id="61149"/>
    <lineage>
        <taxon>Eukaryota</taxon>
        <taxon>Viridiplantae</taxon>
        <taxon>Streptophyta</taxon>
        <taxon>Embryophyta</taxon>
        <taxon>Tracheophyta</taxon>
        <taxon>Spermatophyta</taxon>
        <taxon>Magnoliopsida</taxon>
        <taxon>eudicotyledons</taxon>
        <taxon>Gunneridae</taxon>
        <taxon>Pentapetalae</taxon>
        <taxon>rosids</taxon>
        <taxon>fabids</taxon>
        <taxon>Malpighiales</taxon>
        <taxon>Rhizophoraceae</taxon>
        <taxon>Rhizophora</taxon>
    </lineage>
</organism>
<keyword evidence="1" id="KW-0472">Membrane</keyword>
<reference evidence="2" key="1">
    <citation type="submission" date="2018-02" db="EMBL/GenBank/DDBJ databases">
        <title>Rhizophora mucronata_Transcriptome.</title>
        <authorList>
            <person name="Meera S.P."/>
            <person name="Sreeshan A."/>
            <person name="Augustine A."/>
        </authorList>
    </citation>
    <scope>NUCLEOTIDE SEQUENCE</scope>
    <source>
        <tissue evidence="2">Leaf</tissue>
    </source>
</reference>